<organism evidence="2 3">
    <name type="scientific">Nocardioides euryhalodurans</name>
    <dbReference type="NCBI Taxonomy" id="2518370"/>
    <lineage>
        <taxon>Bacteria</taxon>
        <taxon>Bacillati</taxon>
        <taxon>Actinomycetota</taxon>
        <taxon>Actinomycetes</taxon>
        <taxon>Propionibacteriales</taxon>
        <taxon>Nocardioidaceae</taxon>
        <taxon>Nocardioides</taxon>
    </lineage>
</organism>
<proteinExistence type="predicted"/>
<dbReference type="Proteomes" id="UP000294894">
    <property type="component" value="Chromosome"/>
</dbReference>
<dbReference type="AlphaFoldDB" id="A0A4P7GM50"/>
<dbReference type="EMBL" id="CP038267">
    <property type="protein sequence ID" value="QBR93228.1"/>
    <property type="molecule type" value="Genomic_DNA"/>
</dbReference>
<sequence>MASTIPDGFLTSARLVAGLLTSEELRERWDRESPCAGMTLGGLAHHLADQVRVTRVFLSYPPSDAEPIGLHEHFRRCSWVHAPLDAEEHTGLRDEANADAAGGFDALGAMVREDLEELPAAMAAAATRTPDAVFFQWEGWTLSTRDLLVSRLVELVVHADDLATGLDLPTPQFPDEVALAVVDALAGIAVVKHGQTDVVRALARPQRATGPVPAF</sequence>
<dbReference type="SUPFAM" id="SSF109854">
    <property type="entry name" value="DinB/YfiT-like putative metalloenzymes"/>
    <property type="match status" value="1"/>
</dbReference>
<feature type="domain" description="Mycothiol-dependent maleylpyruvate isomerase metal-binding" evidence="1">
    <location>
        <begin position="26"/>
        <end position="163"/>
    </location>
</feature>
<dbReference type="InterPro" id="IPR034660">
    <property type="entry name" value="DinB/YfiT-like"/>
</dbReference>
<dbReference type="GO" id="GO:0046872">
    <property type="term" value="F:metal ion binding"/>
    <property type="evidence" value="ECO:0007669"/>
    <property type="project" value="InterPro"/>
</dbReference>
<dbReference type="RefSeq" id="WP_135078442.1">
    <property type="nucleotide sequence ID" value="NZ_CP038267.1"/>
</dbReference>
<gene>
    <name evidence="2" type="ORF">EXE57_13875</name>
</gene>
<name>A0A4P7GM50_9ACTN</name>
<protein>
    <recommendedName>
        <fullName evidence="1">Mycothiol-dependent maleylpyruvate isomerase metal-binding domain-containing protein</fullName>
    </recommendedName>
</protein>
<evidence type="ECO:0000313" key="3">
    <source>
        <dbReference type="Proteomes" id="UP000294894"/>
    </source>
</evidence>
<dbReference type="KEGG" id="noy:EXE57_13875"/>
<evidence type="ECO:0000313" key="2">
    <source>
        <dbReference type="EMBL" id="QBR93228.1"/>
    </source>
</evidence>
<keyword evidence="3" id="KW-1185">Reference proteome</keyword>
<dbReference type="Gene3D" id="1.20.120.450">
    <property type="entry name" value="dinb family like domain"/>
    <property type="match status" value="1"/>
</dbReference>
<dbReference type="OrthoDB" id="3213216at2"/>
<dbReference type="InterPro" id="IPR024344">
    <property type="entry name" value="MDMPI_metal-binding"/>
</dbReference>
<reference evidence="2 3" key="1">
    <citation type="submission" date="2019-03" db="EMBL/GenBank/DDBJ databases">
        <title>Three New Species of Nocardioides, Nocardioides euryhalodurans sp. nov., Nocardioides seonyuensis sp. nov. and Nocardioides eburneoflavus sp. nov., Iolated from Soil.</title>
        <authorList>
            <person name="Roh S.G."/>
            <person name="Lee C."/>
            <person name="Kim M.-K."/>
            <person name="Kim S.B."/>
        </authorList>
    </citation>
    <scope>NUCLEOTIDE SEQUENCE [LARGE SCALE GENOMIC DNA]</scope>
    <source>
        <strain evidence="2 3">MMS17-SY117</strain>
    </source>
</reference>
<evidence type="ECO:0000259" key="1">
    <source>
        <dbReference type="Pfam" id="PF11716"/>
    </source>
</evidence>
<dbReference type="Pfam" id="PF11716">
    <property type="entry name" value="MDMPI_N"/>
    <property type="match status" value="1"/>
</dbReference>
<accession>A0A4P7GM50</accession>